<organism evidence="6 7">
    <name type="scientific">Paenibacillus apii</name>
    <dbReference type="NCBI Taxonomy" id="1850370"/>
    <lineage>
        <taxon>Bacteria</taxon>
        <taxon>Bacillati</taxon>
        <taxon>Bacillota</taxon>
        <taxon>Bacilli</taxon>
        <taxon>Bacillales</taxon>
        <taxon>Paenibacillaceae</taxon>
        <taxon>Paenibacillus</taxon>
    </lineage>
</organism>
<keyword evidence="7" id="KW-1185">Reference proteome</keyword>
<dbReference type="InterPro" id="IPR010652">
    <property type="entry name" value="DUF1232"/>
</dbReference>
<reference evidence="6 7" key="1">
    <citation type="submission" date="2020-02" db="EMBL/GenBank/DDBJ databases">
        <authorList>
            <person name="Gao J."/>
            <person name="Sun J."/>
        </authorList>
    </citation>
    <scope>NUCLEOTIDE SEQUENCE [LARGE SCALE GENOMIC DNA]</scope>
    <source>
        <strain evidence="6 7">7124</strain>
    </source>
</reference>
<name>A0A6M1PKD5_9BACL</name>
<keyword evidence="3" id="KW-1133">Transmembrane helix</keyword>
<dbReference type="EMBL" id="JAAKGU010000007">
    <property type="protein sequence ID" value="NGM83859.1"/>
    <property type="molecule type" value="Genomic_DNA"/>
</dbReference>
<evidence type="ECO:0000256" key="1">
    <source>
        <dbReference type="ARBA" id="ARBA00004127"/>
    </source>
</evidence>
<comment type="caution">
    <text evidence="6">The sequence shown here is derived from an EMBL/GenBank/DDBJ whole genome shotgun (WGS) entry which is preliminary data.</text>
</comment>
<evidence type="ECO:0000313" key="7">
    <source>
        <dbReference type="Proteomes" id="UP000480151"/>
    </source>
</evidence>
<dbReference type="Pfam" id="PF06803">
    <property type="entry name" value="DUF1232"/>
    <property type="match status" value="1"/>
</dbReference>
<evidence type="ECO:0000313" key="6">
    <source>
        <dbReference type="EMBL" id="NGM83859.1"/>
    </source>
</evidence>
<evidence type="ECO:0000256" key="2">
    <source>
        <dbReference type="ARBA" id="ARBA00022692"/>
    </source>
</evidence>
<evidence type="ECO:0000259" key="5">
    <source>
        <dbReference type="Pfam" id="PF06803"/>
    </source>
</evidence>
<protein>
    <submittedName>
        <fullName evidence="6">DUF1232 domain-containing protein</fullName>
    </submittedName>
</protein>
<proteinExistence type="predicted"/>
<keyword evidence="2" id="KW-0812">Transmembrane</keyword>
<dbReference type="Proteomes" id="UP000480151">
    <property type="component" value="Unassembled WGS sequence"/>
</dbReference>
<gene>
    <name evidence="6" type="ORF">G5B47_15685</name>
</gene>
<evidence type="ECO:0000256" key="4">
    <source>
        <dbReference type="ARBA" id="ARBA00023136"/>
    </source>
</evidence>
<evidence type="ECO:0000256" key="3">
    <source>
        <dbReference type="ARBA" id="ARBA00022989"/>
    </source>
</evidence>
<dbReference type="GO" id="GO:0012505">
    <property type="term" value="C:endomembrane system"/>
    <property type="evidence" value="ECO:0007669"/>
    <property type="project" value="UniProtKB-SubCell"/>
</dbReference>
<comment type="subcellular location">
    <subcellularLocation>
        <location evidence="1">Endomembrane system</location>
        <topology evidence="1">Multi-pass membrane protein</topology>
    </subcellularLocation>
</comment>
<dbReference type="AlphaFoldDB" id="A0A6M1PKD5"/>
<dbReference type="RefSeq" id="WP_025333297.1">
    <property type="nucleotide sequence ID" value="NZ_JAAKGU010000007.1"/>
</dbReference>
<accession>A0A6M1PKD5</accession>
<keyword evidence="4" id="KW-0472">Membrane</keyword>
<sequence>MIKTLECPYCGQLNHVETDRFGEARCGSCKRSFSSAALPQAASIAELASGAETVSEPSGKEAPDIRGWISRIGGEDKQEEYVKQGFLQKIKKNAAKIPFASEAVAMYYCAMDRQTPITAKLTAIGALAYIVLPVDAIPDLIPLLGFTDDAAAFWAAYKSISMHVKDEHREKAREWFEQ</sequence>
<feature type="domain" description="DUF1232" evidence="5">
    <location>
        <begin position="119"/>
        <end position="152"/>
    </location>
</feature>